<gene>
    <name evidence="2" type="ORF">PX653_02505</name>
</gene>
<evidence type="ECO:0000313" key="2">
    <source>
        <dbReference type="EMBL" id="WEF33680.1"/>
    </source>
</evidence>
<reference evidence="2 3" key="1">
    <citation type="submission" date="2023-02" db="EMBL/GenBank/DDBJ databases">
        <title>Gemone sequence of Telluria chitinolytica ACM 3522T.</title>
        <authorList>
            <person name="Frediansyah A."/>
            <person name="Miess H."/>
            <person name="Gross H."/>
        </authorList>
    </citation>
    <scope>NUCLEOTIDE SEQUENCE [LARGE SCALE GENOMIC DNA]</scope>
    <source>
        <strain evidence="2 3">ACM 3522</strain>
    </source>
</reference>
<sequence>MSKISRPLEPEDFGTNRSGNPYIGDIVLAKRRAILTGGLVTVALSLFGCGGDGDSVPTTAPVTPTPPVEPAPPVIPANTLNFASVQRTPMIAGNELVVPPGYLWRALTKQGDPIGSKLGAPAFRSSAARRFDTTGAEAELQFGDNHDGLAFFPLPYGSPSGSNSSDRGLLAINHEAARANVISGFRFVGVTASTDPAKLDPAGETAVNPDVVRKQKAYHGVSVAEVYRDASGQWQVQRDSAYARKVHADTPIAIGGPARGHAAMRTSADPAGVLARGTLGNCGSGATPWGTYLTCEEDSHKNYFATREMNPKDPRFEDPRWARYNIVSGYARDYTWHFLDKRFDLAVEPNETNRFGWVVEIDPYDPDWQPVKRTALGRFAHENVAHLVNADRRVAFYMGDDQGFDYVYRFVTAKPMNPDDRKANRGLLDEGTLYVAKYNADGSGEWLPLVHGQNGLTAENGFPDQASVLIWARLAADRLGATQMDRPEWIASDPGSGWVYATMSNNTGRGSATAPGGTTAAPRAAQPKSATNPRDKNLHGHIIRMRDTGGDVTGTRFAWEMVVLAGTGKADTPGADNRGTINGDAFSSPDSVMFDAWQRLWIGTDAADGLKSSDWTGAGTDWSGLGGDVLLAMDTRTGQVKRFLLAPDGAEVCGAALTADGRALFVNIQHPGTEQPRDLAIEAMTWPDKVAVGDGGIVRSATVVITREDGGVIGI</sequence>
<evidence type="ECO:0000313" key="3">
    <source>
        <dbReference type="Proteomes" id="UP001216510"/>
    </source>
</evidence>
<dbReference type="PANTHER" id="PTHR35399">
    <property type="entry name" value="SLR8030 PROTEIN"/>
    <property type="match status" value="1"/>
</dbReference>
<dbReference type="SUPFAM" id="SSF63829">
    <property type="entry name" value="Calcium-dependent phosphotriesterase"/>
    <property type="match status" value="1"/>
</dbReference>
<name>A0ABY8BCP7_9BURK</name>
<dbReference type="EMBL" id="CP119083">
    <property type="protein sequence ID" value="WEF33680.1"/>
    <property type="molecule type" value="Genomic_DNA"/>
</dbReference>
<dbReference type="InterPro" id="IPR008557">
    <property type="entry name" value="PhoX"/>
</dbReference>
<protein>
    <submittedName>
        <fullName evidence="2">PhoX family phosphatase</fullName>
    </submittedName>
</protein>
<keyword evidence="3" id="KW-1185">Reference proteome</keyword>
<proteinExistence type="predicted"/>
<feature type="region of interest" description="Disordered" evidence="1">
    <location>
        <begin position="509"/>
        <end position="539"/>
    </location>
</feature>
<dbReference type="PANTHER" id="PTHR35399:SF2">
    <property type="entry name" value="DUF839 DOMAIN-CONTAINING PROTEIN"/>
    <property type="match status" value="1"/>
</dbReference>
<accession>A0ABY8BCP7</accession>
<dbReference type="Proteomes" id="UP001216510">
    <property type="component" value="Chromosome"/>
</dbReference>
<feature type="compositionally biased region" description="Low complexity" evidence="1">
    <location>
        <begin position="509"/>
        <end position="525"/>
    </location>
</feature>
<evidence type="ECO:0000256" key="1">
    <source>
        <dbReference type="SAM" id="MobiDB-lite"/>
    </source>
</evidence>
<dbReference type="RefSeq" id="WP_277416370.1">
    <property type="nucleotide sequence ID" value="NZ_CP119083.1"/>
</dbReference>
<dbReference type="Pfam" id="PF05787">
    <property type="entry name" value="PhoX"/>
    <property type="match status" value="1"/>
</dbReference>
<organism evidence="2 3">
    <name type="scientific">Pseudoduganella chitinolytica</name>
    <dbReference type="NCBI Taxonomy" id="34070"/>
    <lineage>
        <taxon>Bacteria</taxon>
        <taxon>Pseudomonadati</taxon>
        <taxon>Pseudomonadota</taxon>
        <taxon>Betaproteobacteria</taxon>
        <taxon>Burkholderiales</taxon>
        <taxon>Oxalobacteraceae</taxon>
        <taxon>Telluria group</taxon>
        <taxon>Pseudoduganella</taxon>
    </lineage>
</organism>